<reference evidence="2 3" key="1">
    <citation type="submission" date="2018-07" db="EMBL/GenBank/DDBJ databases">
        <title>Genomic Encyclopedia of Type Strains, Phase III (KMG-III): the genomes of soil and plant-associated and newly described type strains.</title>
        <authorList>
            <person name="Whitman W."/>
        </authorList>
    </citation>
    <scope>NUCLEOTIDE SEQUENCE [LARGE SCALE GENOMIC DNA]</scope>
    <source>
        <strain evidence="2 3">CECT 8333</strain>
    </source>
</reference>
<sequence>MNVALILMTAALVVWLELPRMLREREQRELWGFSVLLLLGVGISLTQTFISDIPTPLILVASLLKPFSDFLTAIGLIQ</sequence>
<dbReference type="EMBL" id="QPJW01000021">
    <property type="protein sequence ID" value="RCX13283.1"/>
    <property type="molecule type" value="Genomic_DNA"/>
</dbReference>
<evidence type="ECO:0000313" key="3">
    <source>
        <dbReference type="Proteomes" id="UP000253090"/>
    </source>
</evidence>
<evidence type="ECO:0000313" key="2">
    <source>
        <dbReference type="EMBL" id="RCX13283.1"/>
    </source>
</evidence>
<keyword evidence="1" id="KW-1133">Transmembrane helix</keyword>
<keyword evidence="1" id="KW-0812">Transmembrane</keyword>
<comment type="caution">
    <text evidence="2">The sequence shown here is derived from an EMBL/GenBank/DDBJ whole genome shotgun (WGS) entry which is preliminary data.</text>
</comment>
<name>A0A369AW32_9BACL</name>
<accession>A0A369AW32</accession>
<feature type="transmembrane region" description="Helical" evidence="1">
    <location>
        <begin position="30"/>
        <end position="50"/>
    </location>
</feature>
<keyword evidence="3" id="KW-1185">Reference proteome</keyword>
<dbReference type="RefSeq" id="WP_114499110.1">
    <property type="nucleotide sequence ID" value="NZ_QPJW01000021.1"/>
</dbReference>
<dbReference type="OrthoDB" id="2440830at2"/>
<evidence type="ECO:0000256" key="1">
    <source>
        <dbReference type="SAM" id="Phobius"/>
    </source>
</evidence>
<proteinExistence type="predicted"/>
<keyword evidence="1" id="KW-0472">Membrane</keyword>
<gene>
    <name evidence="2" type="ORF">DFP94_1217</name>
</gene>
<dbReference type="Proteomes" id="UP000253090">
    <property type="component" value="Unassembled WGS sequence"/>
</dbReference>
<feature type="transmembrane region" description="Helical" evidence="1">
    <location>
        <begin position="56"/>
        <end position="77"/>
    </location>
</feature>
<protein>
    <submittedName>
        <fullName evidence="2">Uncharacterized protein</fullName>
    </submittedName>
</protein>
<dbReference type="AlphaFoldDB" id="A0A369AW32"/>
<organism evidence="2 3">
    <name type="scientific">Fontibacillus phaseoli</name>
    <dbReference type="NCBI Taxonomy" id="1416533"/>
    <lineage>
        <taxon>Bacteria</taxon>
        <taxon>Bacillati</taxon>
        <taxon>Bacillota</taxon>
        <taxon>Bacilli</taxon>
        <taxon>Bacillales</taxon>
        <taxon>Paenibacillaceae</taxon>
        <taxon>Fontibacillus</taxon>
    </lineage>
</organism>